<evidence type="ECO:0000313" key="2">
    <source>
        <dbReference type="Proteomes" id="UP000198131"/>
    </source>
</evidence>
<name>A0A212UA74_9BACT</name>
<proteinExistence type="predicted"/>
<accession>A0A212UA74</accession>
<reference evidence="2" key="1">
    <citation type="submission" date="2017-06" db="EMBL/GenBank/DDBJ databases">
        <authorList>
            <person name="Varghese N."/>
            <person name="Submissions S."/>
        </authorList>
    </citation>
    <scope>NUCLEOTIDE SEQUENCE [LARGE SCALE GENOMIC DNA]</scope>
    <source>
        <strain evidence="2">DSM 11116</strain>
    </source>
</reference>
<dbReference type="EMBL" id="FYEW01000002">
    <property type="protein sequence ID" value="SNC75050.1"/>
    <property type="molecule type" value="Genomic_DNA"/>
</dbReference>
<sequence length="55" mass="6224">MSNKQVAGINGNQVLLIGLRHFSVDNRFWYLIRLVGGRKFAGFYVLNIALHGIVH</sequence>
<dbReference type="AlphaFoldDB" id="A0A212UA74"/>
<keyword evidence="2" id="KW-1185">Reference proteome</keyword>
<organism evidence="1 2">
    <name type="scientific">Hymenobacter gelipurpurascens</name>
    <dbReference type="NCBI Taxonomy" id="89968"/>
    <lineage>
        <taxon>Bacteria</taxon>
        <taxon>Pseudomonadati</taxon>
        <taxon>Bacteroidota</taxon>
        <taxon>Cytophagia</taxon>
        <taxon>Cytophagales</taxon>
        <taxon>Hymenobacteraceae</taxon>
        <taxon>Hymenobacter</taxon>
    </lineage>
</organism>
<dbReference type="Proteomes" id="UP000198131">
    <property type="component" value="Unassembled WGS sequence"/>
</dbReference>
<protein>
    <submittedName>
        <fullName evidence="1">Uncharacterized protein</fullName>
    </submittedName>
</protein>
<evidence type="ECO:0000313" key="1">
    <source>
        <dbReference type="EMBL" id="SNC75050.1"/>
    </source>
</evidence>
<gene>
    <name evidence="1" type="ORF">SAMN06265337_2679</name>
</gene>